<evidence type="ECO:0000313" key="6">
    <source>
        <dbReference type="Proteomes" id="UP000005408"/>
    </source>
</evidence>
<dbReference type="InterPro" id="IPR011042">
    <property type="entry name" value="6-blade_b-propeller_TolB-like"/>
</dbReference>
<keyword evidence="4" id="KW-1133">Transmembrane helix</keyword>
<proteinExistence type="inferred from homology"/>
<reference evidence="5" key="1">
    <citation type="submission" date="2022-08" db="UniProtKB">
        <authorList>
            <consortium name="EnsemblMetazoa"/>
        </authorList>
    </citation>
    <scope>IDENTIFICATION</scope>
    <source>
        <strain evidence="5">05x7-T-G4-1.051#20</strain>
    </source>
</reference>
<evidence type="ECO:0000256" key="3">
    <source>
        <dbReference type="ARBA" id="ARBA00022525"/>
    </source>
</evidence>
<organism evidence="5 6">
    <name type="scientific">Magallana gigas</name>
    <name type="common">Pacific oyster</name>
    <name type="synonym">Crassostrea gigas</name>
    <dbReference type="NCBI Taxonomy" id="29159"/>
    <lineage>
        <taxon>Eukaryota</taxon>
        <taxon>Metazoa</taxon>
        <taxon>Spiralia</taxon>
        <taxon>Lophotrochozoa</taxon>
        <taxon>Mollusca</taxon>
        <taxon>Bivalvia</taxon>
        <taxon>Autobranchia</taxon>
        <taxon>Pteriomorphia</taxon>
        <taxon>Ostreida</taxon>
        <taxon>Ostreoidea</taxon>
        <taxon>Ostreidae</taxon>
        <taxon>Magallana</taxon>
    </lineage>
</organism>
<evidence type="ECO:0000256" key="2">
    <source>
        <dbReference type="ARBA" id="ARBA00009127"/>
    </source>
</evidence>
<protein>
    <submittedName>
        <fullName evidence="5">Uncharacterized protein</fullName>
    </submittedName>
</protein>
<sequence>YSPLAGVKLYQIETSVIRNKDSTATDINTSVREIGNKDFPTSGMYSTKTGLYLTDLSTGSIVKYSYSATGYLVNGSKTEVTKNCLIQWLDSPTVDANGNLWFTSRNVEPFFGNSTMTEHFNFFIWKLNIGQSKDTSAGTILSGSTSVYLLQFCLIMMLYFHTV</sequence>
<keyword evidence="6" id="KW-1185">Reference proteome</keyword>
<keyword evidence="4" id="KW-0472">Membrane</keyword>
<evidence type="ECO:0000256" key="1">
    <source>
        <dbReference type="ARBA" id="ARBA00004613"/>
    </source>
</evidence>
<comment type="subcellular location">
    <subcellularLocation>
        <location evidence="1">Secreted</location>
    </subcellularLocation>
</comment>
<dbReference type="Gene3D" id="2.120.10.30">
    <property type="entry name" value="TolB, C-terminal domain"/>
    <property type="match status" value="1"/>
</dbReference>
<dbReference type="InterPro" id="IPR017996">
    <property type="entry name" value="MRJP/yellow-related"/>
</dbReference>
<accession>A0A8W8M6Q8</accession>
<keyword evidence="3" id="KW-0964">Secreted</keyword>
<dbReference type="EnsemblMetazoa" id="G32054.1">
    <property type="protein sequence ID" value="G32054.1:cds"/>
    <property type="gene ID" value="G32054"/>
</dbReference>
<keyword evidence="4" id="KW-0812">Transmembrane</keyword>
<name>A0A8W8M6Q8_MAGGI</name>
<dbReference type="AlphaFoldDB" id="A0A8W8M6Q8"/>
<dbReference type="GO" id="GO:0005576">
    <property type="term" value="C:extracellular region"/>
    <property type="evidence" value="ECO:0007669"/>
    <property type="project" value="UniProtKB-SubCell"/>
</dbReference>
<dbReference type="Pfam" id="PF03022">
    <property type="entry name" value="MRJP"/>
    <property type="match status" value="1"/>
</dbReference>
<dbReference type="Proteomes" id="UP000005408">
    <property type="component" value="Unassembled WGS sequence"/>
</dbReference>
<evidence type="ECO:0000256" key="4">
    <source>
        <dbReference type="SAM" id="Phobius"/>
    </source>
</evidence>
<comment type="similarity">
    <text evidence="2">Belongs to the major royal jelly protein family.</text>
</comment>
<evidence type="ECO:0000313" key="5">
    <source>
        <dbReference type="EnsemblMetazoa" id="G32054.1:cds"/>
    </source>
</evidence>
<dbReference type="SUPFAM" id="SSF63829">
    <property type="entry name" value="Calcium-dependent phosphotriesterase"/>
    <property type="match status" value="1"/>
</dbReference>
<feature type="transmembrane region" description="Helical" evidence="4">
    <location>
        <begin position="140"/>
        <end position="160"/>
    </location>
</feature>